<dbReference type="GO" id="GO:0000271">
    <property type="term" value="P:polysaccharide biosynthetic process"/>
    <property type="evidence" value="ECO:0007669"/>
    <property type="project" value="TreeGrafter"/>
</dbReference>
<dbReference type="InterPro" id="IPR000888">
    <property type="entry name" value="RmlC-like"/>
</dbReference>
<accession>A0A1I4B1W7</accession>
<feature type="active site" description="Proton acceptor" evidence="5">
    <location>
        <position position="62"/>
    </location>
</feature>
<feature type="site" description="Participates in a stacking interaction with the thymidine ring of dTDP-4-oxo-6-deoxyglucose" evidence="6">
    <location>
        <position position="138"/>
    </location>
</feature>
<dbReference type="InterPro" id="IPR011051">
    <property type="entry name" value="RmlC_Cupin_sf"/>
</dbReference>
<evidence type="ECO:0000256" key="7">
    <source>
        <dbReference type="RuleBase" id="RU364069"/>
    </source>
</evidence>
<dbReference type="PANTHER" id="PTHR21047:SF2">
    <property type="entry name" value="THYMIDINE DIPHOSPHO-4-KETO-RHAMNOSE 3,5-EPIMERASE"/>
    <property type="match status" value="1"/>
</dbReference>
<sequence length="190" mass="21398">MEISKTGLPDVLILKPRRFFDSRGSFVELFSERTFAKTGFETRFIQENQSVSIETGTIRGLHFQLPPAAQSKLVRVARGSILDVAVDLRRGSPTFGRWIAETLSAKEGEQILIPRGFAHGFCTLEPETEIVYKVDSFYAPECESGFIWSDPDLKIDWPVDESAVVLSEKDAKLGLFKDFVTPFVFEEASR</sequence>
<evidence type="ECO:0000256" key="4">
    <source>
        <dbReference type="ARBA" id="ARBA00019595"/>
    </source>
</evidence>
<comment type="pathway">
    <text evidence="7">Carbohydrate biosynthesis; dTDP-L-rhamnose biosynthesis.</text>
</comment>
<comment type="subunit">
    <text evidence="7">Homodimer.</text>
</comment>
<name>A0A1I4B1W7_9HYPH</name>
<dbReference type="OrthoDB" id="9800680at2"/>
<evidence type="ECO:0000256" key="1">
    <source>
        <dbReference type="ARBA" id="ARBA00001298"/>
    </source>
</evidence>
<dbReference type="GO" id="GO:0019305">
    <property type="term" value="P:dTDP-rhamnose biosynthetic process"/>
    <property type="evidence" value="ECO:0007669"/>
    <property type="project" value="UniProtKB-UniRule"/>
</dbReference>
<dbReference type="RefSeq" id="WP_091684484.1">
    <property type="nucleotide sequence ID" value="NZ_FOSN01000012.1"/>
</dbReference>
<gene>
    <name evidence="8" type="ORF">SAMN05444581_11266</name>
</gene>
<evidence type="ECO:0000256" key="5">
    <source>
        <dbReference type="PIRSR" id="PIRSR600888-1"/>
    </source>
</evidence>
<reference evidence="8 9" key="1">
    <citation type="submission" date="2016-10" db="EMBL/GenBank/DDBJ databases">
        <authorList>
            <person name="de Groot N.N."/>
        </authorList>
    </citation>
    <scope>NUCLEOTIDE SEQUENCE [LARGE SCALE GENOMIC DNA]</scope>
    <source>
        <strain evidence="8 9">NE2</strain>
    </source>
</reference>
<evidence type="ECO:0000313" key="9">
    <source>
        <dbReference type="Proteomes" id="UP000198755"/>
    </source>
</evidence>
<dbReference type="STRING" id="1612308.SAMN05444581_11266"/>
<dbReference type="CDD" id="cd00438">
    <property type="entry name" value="cupin_RmlC"/>
    <property type="match status" value="1"/>
</dbReference>
<comment type="similarity">
    <text evidence="7">Belongs to the dTDP-4-dehydrorhamnose 3,5-epimerase family.</text>
</comment>
<dbReference type="Pfam" id="PF00908">
    <property type="entry name" value="dTDP_sugar_isom"/>
    <property type="match status" value="1"/>
</dbReference>
<dbReference type="Proteomes" id="UP000198755">
    <property type="component" value="Unassembled WGS sequence"/>
</dbReference>
<dbReference type="InterPro" id="IPR014710">
    <property type="entry name" value="RmlC-like_jellyroll"/>
</dbReference>
<dbReference type="EC" id="5.1.3.13" evidence="3 7"/>
<keyword evidence="9" id="KW-1185">Reference proteome</keyword>
<dbReference type="UniPathway" id="UPA00124"/>
<dbReference type="NCBIfam" id="TIGR01221">
    <property type="entry name" value="rmlC"/>
    <property type="match status" value="1"/>
</dbReference>
<evidence type="ECO:0000256" key="6">
    <source>
        <dbReference type="PIRSR" id="PIRSR600888-3"/>
    </source>
</evidence>
<evidence type="ECO:0000256" key="3">
    <source>
        <dbReference type="ARBA" id="ARBA00012098"/>
    </source>
</evidence>
<dbReference type="Gene3D" id="2.60.120.10">
    <property type="entry name" value="Jelly Rolls"/>
    <property type="match status" value="1"/>
</dbReference>
<protein>
    <recommendedName>
        <fullName evidence="4 7">dTDP-4-dehydrorhamnose 3,5-epimerase</fullName>
        <ecNumber evidence="3 7">5.1.3.13</ecNumber>
    </recommendedName>
    <alternativeName>
        <fullName evidence="7">Thymidine diphospho-4-keto-rhamnose 3,5-epimerase</fullName>
    </alternativeName>
</protein>
<keyword evidence="7" id="KW-0413">Isomerase</keyword>
<evidence type="ECO:0000313" key="8">
    <source>
        <dbReference type="EMBL" id="SFK62147.1"/>
    </source>
</evidence>
<comment type="function">
    <text evidence="2 7">Catalyzes the epimerization of the C3' and C5'positions of dTDP-6-deoxy-D-xylo-4-hexulose, forming dTDP-6-deoxy-L-lyxo-4-hexulose.</text>
</comment>
<dbReference type="GO" id="GO:0005829">
    <property type="term" value="C:cytosol"/>
    <property type="evidence" value="ECO:0007669"/>
    <property type="project" value="TreeGrafter"/>
</dbReference>
<dbReference type="SUPFAM" id="SSF51182">
    <property type="entry name" value="RmlC-like cupins"/>
    <property type="match status" value="1"/>
</dbReference>
<dbReference type="EMBL" id="FOSN01000012">
    <property type="protein sequence ID" value="SFK62147.1"/>
    <property type="molecule type" value="Genomic_DNA"/>
</dbReference>
<dbReference type="AlphaFoldDB" id="A0A1I4B1W7"/>
<feature type="active site" description="Proton donor" evidence="5">
    <location>
        <position position="132"/>
    </location>
</feature>
<dbReference type="GO" id="GO:0008830">
    <property type="term" value="F:dTDP-4-dehydrorhamnose 3,5-epimerase activity"/>
    <property type="evidence" value="ECO:0007669"/>
    <property type="project" value="UniProtKB-UniRule"/>
</dbReference>
<dbReference type="PANTHER" id="PTHR21047">
    <property type="entry name" value="DTDP-6-DEOXY-D-GLUCOSE-3,5 EPIMERASE"/>
    <property type="match status" value="1"/>
</dbReference>
<organism evidence="8 9">
    <name type="scientific">Methylocapsa palsarum</name>
    <dbReference type="NCBI Taxonomy" id="1612308"/>
    <lineage>
        <taxon>Bacteria</taxon>
        <taxon>Pseudomonadati</taxon>
        <taxon>Pseudomonadota</taxon>
        <taxon>Alphaproteobacteria</taxon>
        <taxon>Hyphomicrobiales</taxon>
        <taxon>Beijerinckiaceae</taxon>
        <taxon>Methylocapsa</taxon>
    </lineage>
</organism>
<proteinExistence type="inferred from homology"/>
<comment type="catalytic activity">
    <reaction evidence="1 7">
        <text>dTDP-4-dehydro-6-deoxy-alpha-D-glucose = dTDP-4-dehydro-beta-L-rhamnose</text>
        <dbReference type="Rhea" id="RHEA:16969"/>
        <dbReference type="ChEBI" id="CHEBI:57649"/>
        <dbReference type="ChEBI" id="CHEBI:62830"/>
        <dbReference type="EC" id="5.1.3.13"/>
    </reaction>
</comment>
<evidence type="ECO:0000256" key="2">
    <source>
        <dbReference type="ARBA" id="ARBA00001997"/>
    </source>
</evidence>